<dbReference type="EMBL" id="AP028921">
    <property type="protein sequence ID" value="BET02038.1"/>
    <property type="molecule type" value="Genomic_DNA"/>
</dbReference>
<keyword evidence="1" id="KW-0418">Kinase</keyword>
<proteinExistence type="predicted"/>
<evidence type="ECO:0000313" key="1">
    <source>
        <dbReference type="EMBL" id="BET02038.1"/>
    </source>
</evidence>
<keyword evidence="2" id="KW-1185">Reference proteome</keyword>
<keyword evidence="1" id="KW-0808">Transferase</keyword>
<keyword evidence="1" id="KW-0675">Receptor</keyword>
<organism evidence="1 2">
    <name type="scientific">Nesidiocoris tenuis</name>
    <dbReference type="NCBI Taxonomy" id="355587"/>
    <lineage>
        <taxon>Eukaryota</taxon>
        <taxon>Metazoa</taxon>
        <taxon>Ecdysozoa</taxon>
        <taxon>Arthropoda</taxon>
        <taxon>Hexapoda</taxon>
        <taxon>Insecta</taxon>
        <taxon>Pterygota</taxon>
        <taxon>Neoptera</taxon>
        <taxon>Paraneoptera</taxon>
        <taxon>Hemiptera</taxon>
        <taxon>Heteroptera</taxon>
        <taxon>Panheteroptera</taxon>
        <taxon>Cimicomorpha</taxon>
        <taxon>Miridae</taxon>
        <taxon>Dicyphina</taxon>
        <taxon>Nesidiocoris</taxon>
    </lineage>
</organism>
<dbReference type="Proteomes" id="UP001307889">
    <property type="component" value="Chromosome 13"/>
</dbReference>
<reference evidence="1 2" key="1">
    <citation type="submission" date="2023-09" db="EMBL/GenBank/DDBJ databases">
        <title>Nesidiocoris tenuis whole genome shotgun sequence.</title>
        <authorList>
            <person name="Shibata T."/>
            <person name="Shimoda M."/>
            <person name="Kobayashi T."/>
            <person name="Uehara T."/>
        </authorList>
    </citation>
    <scope>NUCLEOTIDE SEQUENCE [LARGE SCALE GENOMIC DNA]</scope>
    <source>
        <strain evidence="1 2">Japan</strain>
    </source>
</reference>
<sequence>MLKTRRNLARKSLKSGNLMVVDAYVRGVAHAYRCSREMKPMKSRGRDADTLRSWLGDDWNDSKSTLTRTMKQESRIERVQRQLNAMELPYEKKVKRTKSLWRLRRNEDVIEGMAMWRHRSLIELNDDSKTLTLKKVTSLIRCSASFTNSESPGY</sequence>
<protein>
    <submittedName>
        <fullName evidence="1">Insulin receptor tyrosine kinase substrate</fullName>
    </submittedName>
</protein>
<name>A0ABN7BGQ2_9HEMI</name>
<evidence type="ECO:0000313" key="2">
    <source>
        <dbReference type="Proteomes" id="UP001307889"/>
    </source>
</evidence>
<dbReference type="GO" id="GO:0016301">
    <property type="term" value="F:kinase activity"/>
    <property type="evidence" value="ECO:0007669"/>
    <property type="project" value="UniProtKB-KW"/>
</dbReference>
<accession>A0ABN7BGQ2</accession>
<gene>
    <name evidence="1" type="ORF">NTJ_14857</name>
</gene>